<dbReference type="AlphaFoldDB" id="A0A9X2DWJ1"/>
<organism evidence="2 3">
    <name type="scientific">Rathayibacter rubneri</name>
    <dbReference type="NCBI Taxonomy" id="2950106"/>
    <lineage>
        <taxon>Bacteria</taxon>
        <taxon>Bacillati</taxon>
        <taxon>Actinomycetota</taxon>
        <taxon>Actinomycetes</taxon>
        <taxon>Micrococcales</taxon>
        <taxon>Microbacteriaceae</taxon>
        <taxon>Rathayibacter</taxon>
    </lineage>
</organism>
<dbReference type="Proteomes" id="UP001155240">
    <property type="component" value="Unassembled WGS sequence"/>
</dbReference>
<dbReference type="Gene3D" id="3.40.50.1820">
    <property type="entry name" value="alpha/beta hydrolase"/>
    <property type="match status" value="1"/>
</dbReference>
<dbReference type="SUPFAM" id="SSF53474">
    <property type="entry name" value="alpha/beta-Hydrolases"/>
    <property type="match status" value="1"/>
</dbReference>
<name>A0A9X2DWJ1_9MICO</name>
<protein>
    <submittedName>
        <fullName evidence="2">Alpha/beta fold hydrolase</fullName>
    </submittedName>
</protein>
<accession>A0A9X2DWJ1</accession>
<proteinExistence type="predicted"/>
<evidence type="ECO:0000313" key="2">
    <source>
        <dbReference type="EMBL" id="MCM6761541.1"/>
    </source>
</evidence>
<dbReference type="EMBL" id="JAMRYM010000007">
    <property type="protein sequence ID" value="MCM6761541.1"/>
    <property type="molecule type" value="Genomic_DNA"/>
</dbReference>
<reference evidence="2" key="1">
    <citation type="submission" date="2022-06" db="EMBL/GenBank/DDBJ databases">
        <title>Whole genome shotgun sequencing (WGS) of Rathayibacter sp. ZW T2_19, isolated from stored onions (Allium cepa).</title>
        <authorList>
            <person name="Stoll D.A."/>
            <person name="Huch M."/>
        </authorList>
    </citation>
    <scope>NUCLEOTIDE SEQUENCE</scope>
    <source>
        <strain evidence="2">ZW T2_19</strain>
    </source>
</reference>
<dbReference type="RefSeq" id="WP_251943848.1">
    <property type="nucleotide sequence ID" value="NZ_JAMRYM010000007.1"/>
</dbReference>
<evidence type="ECO:0000259" key="1">
    <source>
        <dbReference type="Pfam" id="PF12697"/>
    </source>
</evidence>
<keyword evidence="2" id="KW-0378">Hydrolase</keyword>
<dbReference type="PANTHER" id="PTHR43194:SF2">
    <property type="entry name" value="PEROXISOMAL MEMBRANE PROTEIN LPX1"/>
    <property type="match status" value="1"/>
</dbReference>
<dbReference type="PANTHER" id="PTHR43194">
    <property type="entry name" value="HYDROLASE ALPHA/BETA FOLD FAMILY"/>
    <property type="match status" value="1"/>
</dbReference>
<evidence type="ECO:0000313" key="3">
    <source>
        <dbReference type="Proteomes" id="UP001155240"/>
    </source>
</evidence>
<keyword evidence="3" id="KW-1185">Reference proteome</keyword>
<dbReference type="GO" id="GO:0016787">
    <property type="term" value="F:hydrolase activity"/>
    <property type="evidence" value="ECO:0007669"/>
    <property type="project" value="UniProtKB-KW"/>
</dbReference>
<sequence length="242" mass="25473">MRLMTRMSDSGPITVGLVHGLGASGATWQPLIDRMIADGRFTVTAVDLRGHGDSARASSYGLEALADDLVESLPAGLHCLVGHSLGGSVLVRAVARLAPERAVYLDPGFQLALPTTGLAGRLFWTVPLLSLGVAQALRARRSAAATPLGADARALVEQAGAQFDRRMAVGVFRDVAFHPLAAAAPAVPSTLVLSDESPSVVSDDLVAALEQLGWGVRRLPGLHHDLHLEDADRTFEALRDLL</sequence>
<gene>
    <name evidence="2" type="ORF">NB037_03830</name>
</gene>
<feature type="domain" description="AB hydrolase-1" evidence="1">
    <location>
        <begin position="17"/>
        <end position="237"/>
    </location>
</feature>
<dbReference type="InterPro" id="IPR050228">
    <property type="entry name" value="Carboxylesterase_BioH"/>
</dbReference>
<comment type="caution">
    <text evidence="2">The sequence shown here is derived from an EMBL/GenBank/DDBJ whole genome shotgun (WGS) entry which is preliminary data.</text>
</comment>
<dbReference type="InterPro" id="IPR029058">
    <property type="entry name" value="AB_hydrolase_fold"/>
</dbReference>
<dbReference type="Pfam" id="PF12697">
    <property type="entry name" value="Abhydrolase_6"/>
    <property type="match status" value="1"/>
</dbReference>
<dbReference type="InterPro" id="IPR000073">
    <property type="entry name" value="AB_hydrolase_1"/>
</dbReference>